<comment type="caution">
    <text evidence="2">The sequence shown here is derived from an EMBL/GenBank/DDBJ whole genome shotgun (WGS) entry which is preliminary data.</text>
</comment>
<dbReference type="Proteomes" id="UP000762676">
    <property type="component" value="Unassembled WGS sequence"/>
</dbReference>
<evidence type="ECO:0000313" key="3">
    <source>
        <dbReference type="Proteomes" id="UP000762676"/>
    </source>
</evidence>
<dbReference type="AlphaFoldDB" id="A0AAV4H985"/>
<evidence type="ECO:0000256" key="1">
    <source>
        <dbReference type="SAM" id="MobiDB-lite"/>
    </source>
</evidence>
<sequence>MVRAAGDTKCVVLRTTAAGSSPASPTVEFQPSVHPLQQKQANRQLLTFRNKIQQQFFFLNTAVDNHAPSRLANNNKKDLDNNSSCCGQTPGWMD</sequence>
<keyword evidence="3" id="KW-1185">Reference proteome</keyword>
<name>A0AAV4H985_9GAST</name>
<reference evidence="2 3" key="1">
    <citation type="journal article" date="2021" name="Elife">
        <title>Chloroplast acquisition without the gene transfer in kleptoplastic sea slugs, Plakobranchus ocellatus.</title>
        <authorList>
            <person name="Maeda T."/>
            <person name="Takahashi S."/>
            <person name="Yoshida T."/>
            <person name="Shimamura S."/>
            <person name="Takaki Y."/>
            <person name="Nagai Y."/>
            <person name="Toyoda A."/>
            <person name="Suzuki Y."/>
            <person name="Arimoto A."/>
            <person name="Ishii H."/>
            <person name="Satoh N."/>
            <person name="Nishiyama T."/>
            <person name="Hasebe M."/>
            <person name="Maruyama T."/>
            <person name="Minagawa J."/>
            <person name="Obokata J."/>
            <person name="Shigenobu S."/>
        </authorList>
    </citation>
    <scope>NUCLEOTIDE SEQUENCE [LARGE SCALE GENOMIC DNA]</scope>
</reference>
<gene>
    <name evidence="2" type="ORF">ElyMa_002648500</name>
</gene>
<proteinExistence type="predicted"/>
<dbReference type="EMBL" id="BMAT01005465">
    <property type="protein sequence ID" value="GFR93663.1"/>
    <property type="molecule type" value="Genomic_DNA"/>
</dbReference>
<feature type="region of interest" description="Disordered" evidence="1">
    <location>
        <begin position="69"/>
        <end position="94"/>
    </location>
</feature>
<protein>
    <submittedName>
        <fullName evidence="2">Uncharacterized protein</fullName>
    </submittedName>
</protein>
<evidence type="ECO:0000313" key="2">
    <source>
        <dbReference type="EMBL" id="GFR93663.1"/>
    </source>
</evidence>
<organism evidence="2 3">
    <name type="scientific">Elysia marginata</name>
    <dbReference type="NCBI Taxonomy" id="1093978"/>
    <lineage>
        <taxon>Eukaryota</taxon>
        <taxon>Metazoa</taxon>
        <taxon>Spiralia</taxon>
        <taxon>Lophotrochozoa</taxon>
        <taxon>Mollusca</taxon>
        <taxon>Gastropoda</taxon>
        <taxon>Heterobranchia</taxon>
        <taxon>Euthyneura</taxon>
        <taxon>Panpulmonata</taxon>
        <taxon>Sacoglossa</taxon>
        <taxon>Placobranchoidea</taxon>
        <taxon>Plakobranchidae</taxon>
        <taxon>Elysia</taxon>
    </lineage>
</organism>
<accession>A0AAV4H985</accession>